<dbReference type="PANTHER" id="PTHR43048:SF3">
    <property type="entry name" value="METHYLMALONYL-COA EPIMERASE, MITOCHONDRIAL"/>
    <property type="match status" value="1"/>
</dbReference>
<keyword evidence="4" id="KW-1185">Reference proteome</keyword>
<dbReference type="Proteomes" id="UP001427805">
    <property type="component" value="Unassembled WGS sequence"/>
</dbReference>
<reference evidence="3 4" key="1">
    <citation type="submission" date="2024-05" db="EMBL/GenBank/DDBJ databases">
        <title>Sphingomonas sp. HF-S3 16S ribosomal RNA gene Genome sequencing and assembly.</title>
        <authorList>
            <person name="Lee H."/>
        </authorList>
    </citation>
    <scope>NUCLEOTIDE SEQUENCE [LARGE SCALE GENOMIC DNA]</scope>
    <source>
        <strain evidence="3 4">HF-S3</strain>
    </source>
</reference>
<dbReference type="RefSeq" id="WP_346245347.1">
    <property type="nucleotide sequence ID" value="NZ_JBDIZK010000002.1"/>
</dbReference>
<protein>
    <submittedName>
        <fullName evidence="3">VOC family protein</fullName>
    </submittedName>
</protein>
<accession>A0ABV0B432</accession>
<dbReference type="InterPro" id="IPR004360">
    <property type="entry name" value="Glyas_Fos-R_dOase_dom"/>
</dbReference>
<sequence length="159" mass="17844">MPMPAAPDYENGSSPFASWWLNHVAVRVPDFSAGVRWYSDTLDFRLVHSWPYEGGITFGYLSPATDNRVRLELMGGPGAKPKPRYADLNDSLSLHGFHHVGFRVDDVDETVRMLKARGVTILSEPMDFEACNRRFAVFSDPWGNVFEVDRPIVPDGSQA</sequence>
<dbReference type="InterPro" id="IPR029068">
    <property type="entry name" value="Glyas_Bleomycin-R_OHBP_Dase"/>
</dbReference>
<proteinExistence type="predicted"/>
<dbReference type="EMBL" id="JBDIZK010000002">
    <property type="protein sequence ID" value="MEN3746343.1"/>
    <property type="molecule type" value="Genomic_DNA"/>
</dbReference>
<comment type="caution">
    <text evidence="3">The sequence shown here is derived from an EMBL/GenBank/DDBJ whole genome shotgun (WGS) entry which is preliminary data.</text>
</comment>
<dbReference type="PROSITE" id="PS51819">
    <property type="entry name" value="VOC"/>
    <property type="match status" value="1"/>
</dbReference>
<dbReference type="PANTHER" id="PTHR43048">
    <property type="entry name" value="METHYLMALONYL-COA EPIMERASE"/>
    <property type="match status" value="1"/>
</dbReference>
<organism evidence="3 4">
    <name type="scientific">Sphingomonas rustica</name>
    <dbReference type="NCBI Taxonomy" id="3103142"/>
    <lineage>
        <taxon>Bacteria</taxon>
        <taxon>Pseudomonadati</taxon>
        <taxon>Pseudomonadota</taxon>
        <taxon>Alphaproteobacteria</taxon>
        <taxon>Sphingomonadales</taxon>
        <taxon>Sphingomonadaceae</taxon>
        <taxon>Sphingomonas</taxon>
    </lineage>
</organism>
<evidence type="ECO:0000256" key="1">
    <source>
        <dbReference type="ARBA" id="ARBA00022723"/>
    </source>
</evidence>
<dbReference type="InterPro" id="IPR051785">
    <property type="entry name" value="MMCE/EMCE_epimerase"/>
</dbReference>
<evidence type="ECO:0000259" key="2">
    <source>
        <dbReference type="PROSITE" id="PS51819"/>
    </source>
</evidence>
<feature type="domain" description="VOC" evidence="2">
    <location>
        <begin position="20"/>
        <end position="151"/>
    </location>
</feature>
<dbReference type="InterPro" id="IPR037523">
    <property type="entry name" value="VOC_core"/>
</dbReference>
<dbReference type="Pfam" id="PF00903">
    <property type="entry name" value="Glyoxalase"/>
    <property type="match status" value="1"/>
</dbReference>
<dbReference type="SUPFAM" id="SSF54593">
    <property type="entry name" value="Glyoxalase/Bleomycin resistance protein/Dihydroxybiphenyl dioxygenase"/>
    <property type="match status" value="1"/>
</dbReference>
<gene>
    <name evidence="3" type="ORF">TPR58_04125</name>
</gene>
<evidence type="ECO:0000313" key="4">
    <source>
        <dbReference type="Proteomes" id="UP001427805"/>
    </source>
</evidence>
<evidence type="ECO:0000313" key="3">
    <source>
        <dbReference type="EMBL" id="MEN3746343.1"/>
    </source>
</evidence>
<dbReference type="Gene3D" id="3.10.180.10">
    <property type="entry name" value="2,3-Dihydroxybiphenyl 1,2-Dioxygenase, domain 1"/>
    <property type="match status" value="1"/>
</dbReference>
<name>A0ABV0B432_9SPHN</name>
<keyword evidence="1" id="KW-0479">Metal-binding</keyword>